<dbReference type="EMBL" id="LAZR01015903">
    <property type="protein sequence ID" value="KKM06856.1"/>
    <property type="molecule type" value="Genomic_DNA"/>
</dbReference>
<reference evidence="1" key="1">
    <citation type="journal article" date="2015" name="Nature">
        <title>Complex archaea that bridge the gap between prokaryotes and eukaryotes.</title>
        <authorList>
            <person name="Spang A."/>
            <person name="Saw J.H."/>
            <person name="Jorgensen S.L."/>
            <person name="Zaremba-Niedzwiedzka K."/>
            <person name="Martijn J."/>
            <person name="Lind A.E."/>
            <person name="van Eijk R."/>
            <person name="Schleper C."/>
            <person name="Guy L."/>
            <person name="Ettema T.J."/>
        </authorList>
    </citation>
    <scope>NUCLEOTIDE SEQUENCE</scope>
</reference>
<dbReference type="AlphaFoldDB" id="A0A0F9JMA5"/>
<evidence type="ECO:0000313" key="1">
    <source>
        <dbReference type="EMBL" id="KKM06856.1"/>
    </source>
</evidence>
<protein>
    <submittedName>
        <fullName evidence="1">Uncharacterized protein</fullName>
    </submittedName>
</protein>
<name>A0A0F9JMA5_9ZZZZ</name>
<proteinExistence type="predicted"/>
<accession>A0A0F9JMA5</accession>
<organism evidence="1">
    <name type="scientific">marine sediment metagenome</name>
    <dbReference type="NCBI Taxonomy" id="412755"/>
    <lineage>
        <taxon>unclassified sequences</taxon>
        <taxon>metagenomes</taxon>
        <taxon>ecological metagenomes</taxon>
    </lineage>
</organism>
<comment type="caution">
    <text evidence="1">The sequence shown here is derived from an EMBL/GenBank/DDBJ whole genome shotgun (WGS) entry which is preliminary data.</text>
</comment>
<sequence length="56" mass="6517">MMLLNEIQKPFDREGVISQEKIDGDRMKVQPGITLTVFQSVAIWLWIICWVAEPLE</sequence>
<gene>
    <name evidence="1" type="ORF">LCGC14_1739830</name>
</gene>